<keyword evidence="3 8" id="KW-0597">Phosphoprotein</keyword>
<sequence length="234" mass="26044">MSARVLLLEDDRRLAQMLIDYLGANGVELSHAFSANDALARLAGGGFDALILDLMLPDADGLDVCRRIRGEPTLRHLPVLMLTARGDTTDRVIGLELGADDYLSKPFDPRELLARVRAVMRRGSQSAASETQPILRFGRLEIDRDAFQVRQDGEPVPLTAHQFALLRILAEHAGRVLSRDFLLESLRGQSAESLDRSIDVHVSKLRQLLEDNPKQPTRILTLRGVGYLFARSQE</sequence>
<keyword evidence="4" id="KW-0902">Two-component regulatory system</keyword>
<keyword evidence="6 9" id="KW-0238">DNA-binding</keyword>
<dbReference type="GO" id="GO:0006355">
    <property type="term" value="P:regulation of DNA-templated transcription"/>
    <property type="evidence" value="ECO:0007669"/>
    <property type="project" value="InterPro"/>
</dbReference>
<evidence type="ECO:0000313" key="12">
    <source>
        <dbReference type="EMBL" id="MBD8526877.1"/>
    </source>
</evidence>
<dbReference type="RefSeq" id="WP_192030299.1">
    <property type="nucleotide sequence ID" value="NZ_JACYTR010000034.1"/>
</dbReference>
<dbReference type="Gene3D" id="6.10.250.690">
    <property type="match status" value="1"/>
</dbReference>
<evidence type="ECO:0000256" key="5">
    <source>
        <dbReference type="ARBA" id="ARBA00023015"/>
    </source>
</evidence>
<dbReference type="Proteomes" id="UP000613768">
    <property type="component" value="Unassembled WGS sequence"/>
</dbReference>
<dbReference type="SMART" id="SM00448">
    <property type="entry name" value="REC"/>
    <property type="match status" value="1"/>
</dbReference>
<keyword evidence="13" id="KW-1185">Reference proteome</keyword>
<dbReference type="EMBL" id="JACYTR010000034">
    <property type="protein sequence ID" value="MBD8526877.1"/>
    <property type="molecule type" value="Genomic_DNA"/>
</dbReference>
<dbReference type="Gene3D" id="1.10.10.10">
    <property type="entry name" value="Winged helix-like DNA-binding domain superfamily/Winged helix DNA-binding domain"/>
    <property type="match status" value="1"/>
</dbReference>
<evidence type="ECO:0000256" key="7">
    <source>
        <dbReference type="ARBA" id="ARBA00023163"/>
    </source>
</evidence>
<evidence type="ECO:0000259" key="11">
    <source>
        <dbReference type="PROSITE" id="PS51755"/>
    </source>
</evidence>
<accession>A0AAW3ZP56</accession>
<evidence type="ECO:0000256" key="2">
    <source>
        <dbReference type="ARBA" id="ARBA00022490"/>
    </source>
</evidence>
<keyword evidence="5" id="KW-0805">Transcription regulation</keyword>
<dbReference type="GO" id="GO:0000976">
    <property type="term" value="F:transcription cis-regulatory region binding"/>
    <property type="evidence" value="ECO:0007669"/>
    <property type="project" value="TreeGrafter"/>
</dbReference>
<keyword evidence="7" id="KW-0804">Transcription</keyword>
<evidence type="ECO:0000256" key="9">
    <source>
        <dbReference type="PROSITE-ProRule" id="PRU01091"/>
    </source>
</evidence>
<dbReference type="Pfam" id="PF00072">
    <property type="entry name" value="Response_reg"/>
    <property type="match status" value="1"/>
</dbReference>
<dbReference type="PROSITE" id="PS50110">
    <property type="entry name" value="RESPONSE_REGULATORY"/>
    <property type="match status" value="1"/>
</dbReference>
<name>A0AAW3ZP56_9GAMM</name>
<evidence type="ECO:0000256" key="8">
    <source>
        <dbReference type="PROSITE-ProRule" id="PRU00169"/>
    </source>
</evidence>
<dbReference type="InterPro" id="IPR016032">
    <property type="entry name" value="Sig_transdc_resp-reg_C-effctor"/>
</dbReference>
<comment type="subcellular location">
    <subcellularLocation>
        <location evidence="1">Cytoplasm</location>
    </subcellularLocation>
</comment>
<dbReference type="CDD" id="cd00383">
    <property type="entry name" value="trans_reg_C"/>
    <property type="match status" value="1"/>
</dbReference>
<dbReference type="PANTHER" id="PTHR48111:SF4">
    <property type="entry name" value="DNA-BINDING DUAL TRANSCRIPTIONAL REGULATOR OMPR"/>
    <property type="match status" value="1"/>
</dbReference>
<dbReference type="InterPro" id="IPR001867">
    <property type="entry name" value="OmpR/PhoB-type_DNA-bd"/>
</dbReference>
<dbReference type="GO" id="GO:0005829">
    <property type="term" value="C:cytosol"/>
    <property type="evidence" value="ECO:0007669"/>
    <property type="project" value="TreeGrafter"/>
</dbReference>
<dbReference type="InterPro" id="IPR011006">
    <property type="entry name" value="CheY-like_superfamily"/>
</dbReference>
<protein>
    <submittedName>
        <fullName evidence="12">Response regulator transcription factor</fullName>
    </submittedName>
</protein>
<dbReference type="InterPro" id="IPR039420">
    <property type="entry name" value="WalR-like"/>
</dbReference>
<evidence type="ECO:0000256" key="4">
    <source>
        <dbReference type="ARBA" id="ARBA00023012"/>
    </source>
</evidence>
<dbReference type="AlphaFoldDB" id="A0AAW3ZP56"/>
<dbReference type="PANTHER" id="PTHR48111">
    <property type="entry name" value="REGULATOR OF RPOS"/>
    <property type="match status" value="1"/>
</dbReference>
<comment type="caution">
    <text evidence="12">The sequence shown here is derived from an EMBL/GenBank/DDBJ whole genome shotgun (WGS) entry which is preliminary data.</text>
</comment>
<dbReference type="SMART" id="SM00862">
    <property type="entry name" value="Trans_reg_C"/>
    <property type="match status" value="1"/>
</dbReference>
<dbReference type="GO" id="GO:0032993">
    <property type="term" value="C:protein-DNA complex"/>
    <property type="evidence" value="ECO:0007669"/>
    <property type="project" value="TreeGrafter"/>
</dbReference>
<organism evidence="12 13">
    <name type="scientific">Pseudomarimonas arenosa</name>
    <dbReference type="NCBI Taxonomy" id="2774145"/>
    <lineage>
        <taxon>Bacteria</taxon>
        <taxon>Pseudomonadati</taxon>
        <taxon>Pseudomonadota</taxon>
        <taxon>Gammaproteobacteria</taxon>
        <taxon>Lysobacterales</taxon>
        <taxon>Lysobacteraceae</taxon>
        <taxon>Pseudomarimonas</taxon>
    </lineage>
</organism>
<dbReference type="PROSITE" id="PS51755">
    <property type="entry name" value="OMPR_PHOB"/>
    <property type="match status" value="1"/>
</dbReference>
<feature type="DNA-binding region" description="OmpR/PhoB-type" evidence="9">
    <location>
        <begin position="132"/>
        <end position="231"/>
    </location>
</feature>
<proteinExistence type="predicted"/>
<evidence type="ECO:0000313" key="13">
    <source>
        <dbReference type="Proteomes" id="UP000613768"/>
    </source>
</evidence>
<feature type="domain" description="Response regulatory" evidence="10">
    <location>
        <begin position="4"/>
        <end position="120"/>
    </location>
</feature>
<evidence type="ECO:0000256" key="6">
    <source>
        <dbReference type="ARBA" id="ARBA00023125"/>
    </source>
</evidence>
<reference evidence="12 13" key="1">
    <citation type="submission" date="2020-09" db="EMBL/GenBank/DDBJ databases">
        <title>Pseudoxanthomonas sp. CAU 1598 isolated from sand of Yaerae Beach.</title>
        <authorList>
            <person name="Kim W."/>
        </authorList>
    </citation>
    <scope>NUCLEOTIDE SEQUENCE [LARGE SCALE GENOMIC DNA]</scope>
    <source>
        <strain evidence="12 13">CAU 1598</strain>
    </source>
</reference>
<evidence type="ECO:0000256" key="3">
    <source>
        <dbReference type="ARBA" id="ARBA00022553"/>
    </source>
</evidence>
<evidence type="ECO:0000256" key="1">
    <source>
        <dbReference type="ARBA" id="ARBA00004496"/>
    </source>
</evidence>
<feature type="modified residue" description="4-aspartylphosphate" evidence="8">
    <location>
        <position position="53"/>
    </location>
</feature>
<dbReference type="Gene3D" id="3.40.50.2300">
    <property type="match status" value="1"/>
</dbReference>
<dbReference type="InterPro" id="IPR001789">
    <property type="entry name" value="Sig_transdc_resp-reg_receiver"/>
</dbReference>
<dbReference type="SUPFAM" id="SSF46894">
    <property type="entry name" value="C-terminal effector domain of the bipartite response regulators"/>
    <property type="match status" value="1"/>
</dbReference>
<dbReference type="SUPFAM" id="SSF52172">
    <property type="entry name" value="CheY-like"/>
    <property type="match status" value="1"/>
</dbReference>
<evidence type="ECO:0000259" key="10">
    <source>
        <dbReference type="PROSITE" id="PS50110"/>
    </source>
</evidence>
<gene>
    <name evidence="12" type="ORF">IFO71_14140</name>
</gene>
<keyword evidence="2" id="KW-0963">Cytoplasm</keyword>
<dbReference type="InterPro" id="IPR036388">
    <property type="entry name" value="WH-like_DNA-bd_sf"/>
</dbReference>
<dbReference type="Pfam" id="PF00486">
    <property type="entry name" value="Trans_reg_C"/>
    <property type="match status" value="1"/>
</dbReference>
<feature type="domain" description="OmpR/PhoB-type" evidence="11">
    <location>
        <begin position="132"/>
        <end position="231"/>
    </location>
</feature>
<dbReference type="FunFam" id="1.10.10.10:FF:000099">
    <property type="entry name" value="Two-component system response regulator TorR"/>
    <property type="match status" value="1"/>
</dbReference>
<dbReference type="GO" id="GO:0000156">
    <property type="term" value="F:phosphorelay response regulator activity"/>
    <property type="evidence" value="ECO:0007669"/>
    <property type="project" value="TreeGrafter"/>
</dbReference>